<name>A0ABW4RE61_9BACL</name>
<feature type="domain" description="ABM" evidence="1">
    <location>
        <begin position="2"/>
        <end position="92"/>
    </location>
</feature>
<evidence type="ECO:0000259" key="1">
    <source>
        <dbReference type="PROSITE" id="PS51725"/>
    </source>
</evidence>
<dbReference type="RefSeq" id="WP_347327003.1">
    <property type="nucleotide sequence ID" value="NZ_JBCGUH010000018.1"/>
</dbReference>
<comment type="caution">
    <text evidence="2">The sequence shown here is derived from an EMBL/GenBank/DDBJ whole genome shotgun (WGS) entry which is preliminary data.</text>
</comment>
<proteinExistence type="predicted"/>
<protein>
    <submittedName>
        <fullName evidence="2">Heme oxygenase</fullName>
        <ecNumber evidence="2">1.14.14.18</ecNumber>
    </submittedName>
</protein>
<accession>A0ABW4RE61</accession>
<dbReference type="Gene3D" id="3.30.70.100">
    <property type="match status" value="1"/>
</dbReference>
<dbReference type="PANTHER" id="PTHR34474">
    <property type="entry name" value="SIGNAL TRANSDUCTION PROTEIN TRAP"/>
    <property type="match status" value="1"/>
</dbReference>
<dbReference type="Pfam" id="PF03992">
    <property type="entry name" value="ABM"/>
    <property type="match status" value="1"/>
</dbReference>
<dbReference type="SUPFAM" id="SSF54909">
    <property type="entry name" value="Dimeric alpha+beta barrel"/>
    <property type="match status" value="1"/>
</dbReference>
<gene>
    <name evidence="2" type="primary">isdG</name>
    <name evidence="2" type="ORF">ACFSC9_01310</name>
</gene>
<dbReference type="Proteomes" id="UP001597233">
    <property type="component" value="Unassembled WGS sequence"/>
</dbReference>
<dbReference type="PANTHER" id="PTHR34474:SF4">
    <property type="entry name" value="HEME OXYGENASE (STAPHYLOBILIN-PRODUCING) 1"/>
    <property type="match status" value="1"/>
</dbReference>
<reference evidence="3" key="1">
    <citation type="journal article" date="2019" name="Int. J. Syst. Evol. Microbiol.">
        <title>The Global Catalogue of Microorganisms (GCM) 10K type strain sequencing project: providing services to taxonomists for standard genome sequencing and annotation.</title>
        <authorList>
            <consortium name="The Broad Institute Genomics Platform"/>
            <consortium name="The Broad Institute Genome Sequencing Center for Infectious Disease"/>
            <person name="Wu L."/>
            <person name="Ma J."/>
        </authorList>
    </citation>
    <scope>NUCLEOTIDE SEQUENCE [LARGE SCALE GENOMIC DNA]</scope>
    <source>
        <strain evidence="3">CCUG 54950</strain>
    </source>
</reference>
<dbReference type="EMBL" id="JBHUEH010000005">
    <property type="protein sequence ID" value="MFD1884159.1"/>
    <property type="molecule type" value="Genomic_DNA"/>
</dbReference>
<keyword evidence="2" id="KW-0560">Oxidoreductase</keyword>
<keyword evidence="3" id="KW-1185">Reference proteome</keyword>
<evidence type="ECO:0000313" key="2">
    <source>
        <dbReference type="EMBL" id="MFD1884159.1"/>
    </source>
</evidence>
<sequence>MIIVTNTSQITKGSAHLLVERFDKVGKVDYMDGFLGLEVLYNDSNKEYDEVTISTRWETKDHFHNWTRSDAFRESHAHRNIPDYILDNKIAFYDVKIVRQPQQAPAVELRETEGDQAAV</sequence>
<dbReference type="InterPro" id="IPR007138">
    <property type="entry name" value="ABM_dom"/>
</dbReference>
<dbReference type="GO" id="GO:0004392">
    <property type="term" value="F:heme oxygenase (decyclizing) activity"/>
    <property type="evidence" value="ECO:0007669"/>
    <property type="project" value="UniProtKB-EC"/>
</dbReference>
<dbReference type="EC" id="1.14.14.18" evidence="2"/>
<dbReference type="PROSITE" id="PS51725">
    <property type="entry name" value="ABM"/>
    <property type="match status" value="1"/>
</dbReference>
<dbReference type="InterPro" id="IPR050404">
    <property type="entry name" value="Heme-degrading_MO"/>
</dbReference>
<dbReference type="NCBIfam" id="NF009839">
    <property type="entry name" value="PRK13314.1"/>
    <property type="match status" value="1"/>
</dbReference>
<evidence type="ECO:0000313" key="3">
    <source>
        <dbReference type="Proteomes" id="UP001597233"/>
    </source>
</evidence>
<organism evidence="2 3">
    <name type="scientific">Paenibacillus wenxiniae</name>
    <dbReference type="NCBI Taxonomy" id="1636843"/>
    <lineage>
        <taxon>Bacteria</taxon>
        <taxon>Bacillati</taxon>
        <taxon>Bacillota</taxon>
        <taxon>Bacilli</taxon>
        <taxon>Bacillales</taxon>
        <taxon>Paenibacillaceae</taxon>
        <taxon>Paenibacillus</taxon>
    </lineage>
</organism>
<dbReference type="InterPro" id="IPR011008">
    <property type="entry name" value="Dimeric_a/b-barrel"/>
</dbReference>